<name>A0A1J4KMZ3_9EUKA</name>
<dbReference type="VEuPathDB" id="TrichDB:TRFO_03998"/>
<evidence type="ECO:0000313" key="1">
    <source>
        <dbReference type="EMBL" id="OHT11070.1"/>
    </source>
</evidence>
<dbReference type="RefSeq" id="XP_068364206.1">
    <property type="nucleotide sequence ID" value="XM_068491622.1"/>
</dbReference>
<protein>
    <submittedName>
        <fullName evidence="1">Uncharacterized protein</fullName>
    </submittedName>
</protein>
<accession>A0A1J4KMZ3</accession>
<dbReference type="GeneID" id="94826326"/>
<organism evidence="1 2">
    <name type="scientific">Tritrichomonas foetus</name>
    <dbReference type="NCBI Taxonomy" id="1144522"/>
    <lineage>
        <taxon>Eukaryota</taxon>
        <taxon>Metamonada</taxon>
        <taxon>Parabasalia</taxon>
        <taxon>Tritrichomonadida</taxon>
        <taxon>Tritrichomonadidae</taxon>
        <taxon>Tritrichomonas</taxon>
    </lineage>
</organism>
<gene>
    <name evidence="1" type="ORF">TRFO_03998</name>
</gene>
<keyword evidence="2" id="KW-1185">Reference proteome</keyword>
<evidence type="ECO:0000313" key="2">
    <source>
        <dbReference type="Proteomes" id="UP000179807"/>
    </source>
</evidence>
<dbReference type="EMBL" id="MLAK01000594">
    <property type="protein sequence ID" value="OHT11070.1"/>
    <property type="molecule type" value="Genomic_DNA"/>
</dbReference>
<dbReference type="AlphaFoldDB" id="A0A1J4KMZ3"/>
<reference evidence="1" key="1">
    <citation type="submission" date="2016-10" db="EMBL/GenBank/DDBJ databases">
        <authorList>
            <person name="Benchimol M."/>
            <person name="Almeida L.G."/>
            <person name="Vasconcelos A.T."/>
            <person name="Perreira-Neves A."/>
            <person name="Rosa I.A."/>
            <person name="Tasca T."/>
            <person name="Bogo M.R."/>
            <person name="de Souza W."/>
        </authorList>
    </citation>
    <scope>NUCLEOTIDE SEQUENCE [LARGE SCALE GENOMIC DNA]</scope>
    <source>
        <strain evidence="1">K</strain>
    </source>
</reference>
<comment type="caution">
    <text evidence="1">The sequence shown here is derived from an EMBL/GenBank/DDBJ whole genome shotgun (WGS) entry which is preliminary data.</text>
</comment>
<dbReference type="Proteomes" id="UP000179807">
    <property type="component" value="Unassembled WGS sequence"/>
</dbReference>
<proteinExistence type="predicted"/>
<sequence>MIKATLSGHKMKINTSPNRIDGIQQIVLRDEAGEKNAIFIDINIFISAINEIIGEIYTQELCSLPSRGQTFRVIDNNNIVSVTSIIVSKYYTINDNLTRFILTSRTDSLATGEIFLKRNIGDGKCQRCGKNESHMHILNGCYAFHYTERHKAVMTVITKKFQKGEIRIAFTFNRHIQLLNGEFPDTIPNLKLESYFYDKYGKIWIFATTIPYGTFTNLQSGISKSSLKVTYKNQKDKYKEYILALKNLLGNNKVELIIAGSFFNYYNQLYKFIFIQ</sequence>